<gene>
    <name evidence="2" type="ORF">GTP46_26910</name>
</gene>
<dbReference type="Proteomes" id="UP000479335">
    <property type="component" value="Unassembled WGS sequence"/>
</dbReference>
<evidence type="ECO:0000313" key="3">
    <source>
        <dbReference type="Proteomes" id="UP000479335"/>
    </source>
</evidence>
<evidence type="ECO:0000313" key="2">
    <source>
        <dbReference type="EMBL" id="MYM26266.1"/>
    </source>
</evidence>
<evidence type="ECO:0000259" key="1">
    <source>
        <dbReference type="Pfam" id="PF07978"/>
    </source>
</evidence>
<keyword evidence="3" id="KW-1185">Reference proteome</keyword>
<dbReference type="SUPFAM" id="SSF54909">
    <property type="entry name" value="Dimeric alpha+beta barrel"/>
    <property type="match status" value="1"/>
</dbReference>
<accession>A0A6L8KFT8</accession>
<dbReference type="InterPro" id="IPR012577">
    <property type="entry name" value="NIPSNAP"/>
</dbReference>
<dbReference type="Gene3D" id="3.30.70.100">
    <property type="match status" value="1"/>
</dbReference>
<dbReference type="RefSeq" id="WP_161009702.1">
    <property type="nucleotide sequence ID" value="NZ_WWCN01000024.1"/>
</dbReference>
<dbReference type="AlphaFoldDB" id="A0A6L8KFT8"/>
<dbReference type="EMBL" id="WWCN01000024">
    <property type="protein sequence ID" value="MYM26266.1"/>
    <property type="molecule type" value="Genomic_DNA"/>
</dbReference>
<dbReference type="Pfam" id="PF07978">
    <property type="entry name" value="NIPSNAP"/>
    <property type="match status" value="1"/>
</dbReference>
<reference evidence="2 3" key="1">
    <citation type="submission" date="2019-12" db="EMBL/GenBank/DDBJ databases">
        <title>Novel species isolated from a subtropical stream in China.</title>
        <authorList>
            <person name="Lu H."/>
        </authorList>
    </citation>
    <scope>NUCLEOTIDE SEQUENCE [LARGE SCALE GENOMIC DNA]</scope>
    <source>
        <strain evidence="2 3">FT135W</strain>
    </source>
</reference>
<organism evidence="2 3">
    <name type="scientific">Duganella flavida</name>
    <dbReference type="NCBI Taxonomy" id="2692175"/>
    <lineage>
        <taxon>Bacteria</taxon>
        <taxon>Pseudomonadati</taxon>
        <taxon>Pseudomonadota</taxon>
        <taxon>Betaproteobacteria</taxon>
        <taxon>Burkholderiales</taxon>
        <taxon>Oxalobacteraceae</taxon>
        <taxon>Telluria group</taxon>
        <taxon>Duganella</taxon>
    </lineage>
</organism>
<feature type="domain" description="NIPSNAP" evidence="1">
    <location>
        <begin position="4"/>
        <end position="105"/>
    </location>
</feature>
<sequence length="107" mass="12328">MRIFELRVYTLRSPQALAFYREVICPRHLNSFPLFEIEAHGFWTAISDKKPRLHMLVSYPAWADVEEVGSRYMHSPEFAEDVRDFDATEILGVESTILAPSASSPLR</sequence>
<proteinExistence type="predicted"/>
<name>A0A6L8KFT8_9BURK</name>
<protein>
    <submittedName>
        <fullName evidence="2">NIPSNAP domain-containing protein</fullName>
    </submittedName>
</protein>
<dbReference type="InterPro" id="IPR011008">
    <property type="entry name" value="Dimeric_a/b-barrel"/>
</dbReference>
<comment type="caution">
    <text evidence="2">The sequence shown here is derived from an EMBL/GenBank/DDBJ whole genome shotgun (WGS) entry which is preliminary data.</text>
</comment>